<evidence type="ECO:0000313" key="6">
    <source>
        <dbReference type="Proteomes" id="UP000317550"/>
    </source>
</evidence>
<dbReference type="PANTHER" id="PTHR36153:SF1">
    <property type="entry name" value="TYPE VI SECRETION SYSTEM COMPONENT TSSM1"/>
    <property type="match status" value="1"/>
</dbReference>
<dbReference type="InterPro" id="IPR025743">
    <property type="entry name" value="TssM1_N"/>
</dbReference>
<protein>
    <submittedName>
        <fullName evidence="5">Type VI secretion system membrane subunit TssM</fullName>
    </submittedName>
</protein>
<dbReference type="InterPro" id="IPR010623">
    <property type="entry name" value="IcmF_C"/>
</dbReference>
<dbReference type="Proteomes" id="UP000317550">
    <property type="component" value="Chromosome"/>
</dbReference>
<dbReference type="InterPro" id="IPR017731">
    <property type="entry name" value="TssM1-like"/>
</dbReference>
<keyword evidence="6" id="KW-1185">Reference proteome</keyword>
<dbReference type="EMBL" id="CP041730">
    <property type="protein sequence ID" value="QDQ27504.1"/>
    <property type="molecule type" value="Genomic_DNA"/>
</dbReference>
<dbReference type="Gene3D" id="3.40.50.300">
    <property type="entry name" value="P-loop containing nucleotide triphosphate hydrolases"/>
    <property type="match status" value="1"/>
</dbReference>
<evidence type="ECO:0000259" key="4">
    <source>
        <dbReference type="Pfam" id="PF14331"/>
    </source>
</evidence>
<feature type="transmembrane region" description="Helical" evidence="1">
    <location>
        <begin position="12"/>
        <end position="36"/>
    </location>
</feature>
<reference evidence="6" key="1">
    <citation type="submission" date="2019-07" db="EMBL/GenBank/DDBJ databases">
        <title>Chitinimonas sp. nov., isolated from Ny-Alesund, arctica soil.</title>
        <authorList>
            <person name="Xu Q."/>
            <person name="Peng F."/>
        </authorList>
    </citation>
    <scope>NUCLEOTIDE SEQUENCE [LARGE SCALE GENOMIC DNA]</scope>
    <source>
        <strain evidence="6">R3-44</strain>
    </source>
</reference>
<feature type="domain" description="Type VI secretion system component TssM1 N-terminal" evidence="4">
    <location>
        <begin position="210"/>
        <end position="463"/>
    </location>
</feature>
<feature type="transmembrane region" description="Helical" evidence="1">
    <location>
        <begin position="48"/>
        <end position="67"/>
    </location>
</feature>
<feature type="transmembrane region" description="Helical" evidence="1">
    <location>
        <begin position="454"/>
        <end position="475"/>
    </location>
</feature>
<organism evidence="5 6">
    <name type="scientific">Chitinimonas arctica</name>
    <dbReference type="NCBI Taxonomy" id="2594795"/>
    <lineage>
        <taxon>Bacteria</taxon>
        <taxon>Pseudomonadati</taxon>
        <taxon>Pseudomonadota</taxon>
        <taxon>Betaproteobacteria</taxon>
        <taxon>Neisseriales</taxon>
        <taxon>Chitinibacteraceae</taxon>
        <taxon>Chitinimonas</taxon>
    </lineage>
</organism>
<dbReference type="NCBIfam" id="TIGR03348">
    <property type="entry name" value="VI_IcmF"/>
    <property type="match status" value="1"/>
</dbReference>
<dbReference type="InterPro" id="IPR009612">
    <property type="entry name" value="IcmF-rel"/>
</dbReference>
<gene>
    <name evidence="5" type="primary">tssM</name>
    <name evidence="5" type="ORF">FNU76_14700</name>
</gene>
<dbReference type="InterPro" id="IPR027417">
    <property type="entry name" value="P-loop_NTPase"/>
</dbReference>
<keyword evidence="1" id="KW-0812">Transmembrane</keyword>
<feature type="domain" description="Type VI secretion system IcmF C-terminal" evidence="2">
    <location>
        <begin position="1075"/>
        <end position="1179"/>
    </location>
</feature>
<feature type="domain" description="IcmF-related" evidence="3">
    <location>
        <begin position="516"/>
        <end position="826"/>
    </location>
</feature>
<evidence type="ECO:0000313" key="5">
    <source>
        <dbReference type="EMBL" id="QDQ27504.1"/>
    </source>
</evidence>
<evidence type="ECO:0000256" key="1">
    <source>
        <dbReference type="SAM" id="Phobius"/>
    </source>
</evidence>
<sequence>MKRLFRLLFNRWVLVALGFLCLAGVIWFVGPLVAIAEWRPLAPVWARLALLGGLILAYLLYLGIGWWRRWRAGRALESGLVAQGKQVPAGQDSEENQLLQQRFSEALGILRQARAQEQGNTSGWRKLLGRFDSEAHLYQLPWYVIVGAPGTGKTTALVNSGLRFPLAEHFPSESVRGVGGTRNCSWLFTDRAVLLDTAGRYSTQASDKVADSKEWGSFLRLLTKHRPRQPINGVMLTISAADLLQSSSFEIELQASALRSRINELRDDLQIDFPIYVLVTKVDLIAGFGEYFDELSAEERTQVWGMTLPRGQTTAPREQAAVEFDSLIERLHGRLVERLERERDVQRRTQLCHFPQRFGVLREPLLEFLNLVFAPTPYQATSMLRGVYFTSGTQEGQPLDPLFGQYSRGQLDRPAGGSQGSAGRGFFISRLLNDVIFAEAHLAGTNRSWRRRRALLTGGGYAGLAVAACVAVAAWGTSYVRNSHYVEQVGGQLPAARTKVEGLVVGQDGKLAELIPVLHAVRDVTETSGVRRDAVPLSLRFGLYQGDKLDAAAKNAYERLLQDALLPRIVYRLEGVLRESQHDTDLLYEALKAYIMLKDSKHFDAEAFKAWVMVDWESNLAREVTAAQRNELEAHLDALLSRGTLNSPVAMDEKLIADARDILLRKSLPERVYGRLKRIGVNGVATDFKISEVAGPSAMLVFTRASGQSLSKGVPGFFTVRGYYHGFLKEIAPVATAMVSEERWVLGNQQSDAQGKPLPAAELSKVSDAVRRIYLEEYANTWDQFVKDVRLVHFGNLSQSVQAARVLSATDSPLLALLRGVVRETSLAQYAETAKNTVDKASDSLREKKDGLLKLIGQSNTQQGPGVDYKMERVVDDRFEGLRRMVQPTTPNGPAPIDASIALLNEFYTFLTATETAVQGGVAAPQSDLPTRLKAEAARMPEPLHGVLDSLSSTGVSQALGVTRQNLSANLGASVGEFCSRAVVGRYPFNRNAAAEVRPEDFGRLFTTGGVLDDFFQKNLAQYVDTSRRPWTFRQVGEGNMGDASGALIQFQRAATIRDVFFQNGSRVPALRLDFKPVEMDANVIQAILDVDGQLIRYNHGPQVPVTINWPGPRGGHQVRLQFTGPGGAEIGGMSFEGGWALFRALDKAQITPSNQPERFRVSFDIGGKSIQYEVTASSVQNPFRMAELTQFSCPAKL</sequence>
<dbReference type="KEGG" id="cari:FNU76_14700"/>
<dbReference type="PANTHER" id="PTHR36153">
    <property type="entry name" value="INNER MEMBRANE PROTEIN-RELATED"/>
    <property type="match status" value="1"/>
</dbReference>
<evidence type="ECO:0000259" key="3">
    <source>
        <dbReference type="Pfam" id="PF06761"/>
    </source>
</evidence>
<dbReference type="Pfam" id="PF06761">
    <property type="entry name" value="IcmF-related"/>
    <property type="match status" value="1"/>
</dbReference>
<keyword evidence="1" id="KW-1133">Transmembrane helix</keyword>
<name>A0A516SH64_9NEIS</name>
<accession>A0A516SH64</accession>
<dbReference type="Pfam" id="PF14331">
    <property type="entry name" value="IcmF-related_N"/>
    <property type="match status" value="1"/>
</dbReference>
<dbReference type="OrthoDB" id="495728at2"/>
<dbReference type="InterPro" id="IPR053156">
    <property type="entry name" value="T6SS_TssM-like"/>
</dbReference>
<evidence type="ECO:0000259" key="2">
    <source>
        <dbReference type="Pfam" id="PF06744"/>
    </source>
</evidence>
<dbReference type="Pfam" id="PF06744">
    <property type="entry name" value="IcmF_C"/>
    <property type="match status" value="1"/>
</dbReference>
<dbReference type="AlphaFoldDB" id="A0A516SH64"/>
<proteinExistence type="predicted"/>
<dbReference type="SUPFAM" id="SSF52540">
    <property type="entry name" value="P-loop containing nucleoside triphosphate hydrolases"/>
    <property type="match status" value="1"/>
</dbReference>
<dbReference type="RefSeq" id="WP_144278897.1">
    <property type="nucleotide sequence ID" value="NZ_CP041730.1"/>
</dbReference>
<keyword evidence="1" id="KW-0472">Membrane</keyword>